<evidence type="ECO:0000256" key="1">
    <source>
        <dbReference type="ARBA" id="ARBA00004123"/>
    </source>
</evidence>
<evidence type="ECO:0000313" key="9">
    <source>
        <dbReference type="Proteomes" id="UP000559027"/>
    </source>
</evidence>
<keyword evidence="5 7" id="KW-0508">mRNA splicing</keyword>
<evidence type="ECO:0000256" key="3">
    <source>
        <dbReference type="ARBA" id="ARBA00022664"/>
    </source>
</evidence>
<reference evidence="8 9" key="1">
    <citation type="journal article" date="2020" name="ISME J.">
        <title>Uncovering the hidden diversity of litter-decomposition mechanisms in mushroom-forming fungi.</title>
        <authorList>
            <person name="Floudas D."/>
            <person name="Bentzer J."/>
            <person name="Ahren D."/>
            <person name="Johansson T."/>
            <person name="Persson P."/>
            <person name="Tunlid A."/>
        </authorList>
    </citation>
    <scope>NUCLEOTIDE SEQUENCE [LARGE SCALE GENOMIC DNA]</scope>
    <source>
        <strain evidence="8 9">CBS 146.42</strain>
    </source>
</reference>
<name>A0A8H5LI64_9AGAR</name>
<accession>A0A8H5LI64</accession>
<comment type="caution">
    <text evidence="8">The sequence shown here is derived from an EMBL/GenBank/DDBJ whole genome shotgun (WGS) entry which is preliminary data.</text>
</comment>
<evidence type="ECO:0000313" key="8">
    <source>
        <dbReference type="EMBL" id="KAF5358117.1"/>
    </source>
</evidence>
<gene>
    <name evidence="8" type="ORF">D9756_001765</name>
</gene>
<dbReference type="Pfam" id="PF03371">
    <property type="entry name" value="PRP38"/>
    <property type="match status" value="1"/>
</dbReference>
<evidence type="ECO:0000256" key="7">
    <source>
        <dbReference type="RuleBase" id="RU367025"/>
    </source>
</evidence>
<dbReference type="OrthoDB" id="190958at2759"/>
<dbReference type="GO" id="GO:0000398">
    <property type="term" value="P:mRNA splicing, via spliceosome"/>
    <property type="evidence" value="ECO:0007669"/>
    <property type="project" value="UniProtKB-UniRule"/>
</dbReference>
<evidence type="ECO:0000256" key="6">
    <source>
        <dbReference type="ARBA" id="ARBA00023242"/>
    </source>
</evidence>
<evidence type="ECO:0000256" key="5">
    <source>
        <dbReference type="ARBA" id="ARBA00023187"/>
    </source>
</evidence>
<keyword evidence="3 7" id="KW-0507">mRNA processing</keyword>
<dbReference type="EMBL" id="JAACJO010000005">
    <property type="protein sequence ID" value="KAF5358117.1"/>
    <property type="molecule type" value="Genomic_DNA"/>
</dbReference>
<comment type="function">
    <text evidence="7">Required for pre-mRNA splicing.</text>
</comment>
<dbReference type="GO" id="GO:0005681">
    <property type="term" value="C:spliceosomal complex"/>
    <property type="evidence" value="ECO:0007669"/>
    <property type="project" value="UniProtKB-KW"/>
</dbReference>
<evidence type="ECO:0000256" key="4">
    <source>
        <dbReference type="ARBA" id="ARBA00022728"/>
    </source>
</evidence>
<dbReference type="AlphaFoldDB" id="A0A8H5LI64"/>
<dbReference type="PANTHER" id="PTHR23142">
    <property type="entry name" value="PRE-MRNA-SPLICING FACTOR 38A-RELATED"/>
    <property type="match status" value="1"/>
</dbReference>
<proteinExistence type="inferred from homology"/>
<protein>
    <recommendedName>
        <fullName evidence="7">Pre-mRNA-splicing factor 38</fullName>
    </recommendedName>
</protein>
<keyword evidence="4 7" id="KW-0747">Spliceosome</keyword>
<comment type="similarity">
    <text evidence="2 7">Belongs to the PRP38 family.</text>
</comment>
<comment type="subcellular location">
    <subcellularLocation>
        <location evidence="1 7">Nucleus</location>
    </subcellularLocation>
</comment>
<organism evidence="8 9">
    <name type="scientific">Leucocoprinus leucothites</name>
    <dbReference type="NCBI Taxonomy" id="201217"/>
    <lineage>
        <taxon>Eukaryota</taxon>
        <taxon>Fungi</taxon>
        <taxon>Dikarya</taxon>
        <taxon>Basidiomycota</taxon>
        <taxon>Agaricomycotina</taxon>
        <taxon>Agaricomycetes</taxon>
        <taxon>Agaricomycetidae</taxon>
        <taxon>Agaricales</taxon>
        <taxon>Agaricineae</taxon>
        <taxon>Agaricaceae</taxon>
        <taxon>Leucocoprinus</taxon>
    </lineage>
</organism>
<evidence type="ECO:0000256" key="2">
    <source>
        <dbReference type="ARBA" id="ARBA00006164"/>
    </source>
</evidence>
<dbReference type="Proteomes" id="UP000559027">
    <property type="component" value="Unassembled WGS sequence"/>
</dbReference>
<keyword evidence="9" id="KW-1185">Reference proteome</keyword>
<keyword evidence="6 7" id="KW-0539">Nucleus</keyword>
<sequence>MANTTISGAKAIHGQNPQLKPSSVIASTNVPTGKNIASRLQVPAFLALRRRDANYLSAASIIDKAIELRAIGGVYGGNQKPTEFLCLLLKLLQIQPEKEILLEYLQAEEFKYLRALAVMYIRMTFRAVEVYEILEPLLKDYSKLRLRNTNGYLLTHIDEFVYDLLSEERVHGKVVFWTHWKAKVKMGVYEAVAEVEAEAAPVKVEVGVEAGVKEEVSRGQGAVVALQLVRDTSPEVPRVHALGQGHRIGHAAVAYRRA</sequence>
<dbReference type="InterPro" id="IPR005037">
    <property type="entry name" value="PRP38"/>
</dbReference>